<gene>
    <name evidence="1" type="ORF">J2S55_009165</name>
</gene>
<evidence type="ECO:0000313" key="1">
    <source>
        <dbReference type="EMBL" id="MDP9869899.1"/>
    </source>
</evidence>
<dbReference type="Pfam" id="PF07920">
    <property type="entry name" value="DUF1684"/>
    <property type="match status" value="1"/>
</dbReference>
<accession>A0ABT9RMG2</accession>
<dbReference type="EMBL" id="JAUSRB010000002">
    <property type="protein sequence ID" value="MDP9869899.1"/>
    <property type="molecule type" value="Genomic_DNA"/>
</dbReference>
<keyword evidence="2" id="KW-1185">Reference proteome</keyword>
<reference evidence="1 2" key="1">
    <citation type="submission" date="2023-07" db="EMBL/GenBank/DDBJ databases">
        <title>Sequencing the genomes of 1000 actinobacteria strains.</title>
        <authorList>
            <person name="Klenk H.-P."/>
        </authorList>
    </citation>
    <scope>NUCLEOTIDE SEQUENCE [LARGE SCALE GENOMIC DNA]</scope>
    <source>
        <strain evidence="1 2">DSM 44109</strain>
    </source>
</reference>
<organism evidence="1 2">
    <name type="scientific">Streptosporangium brasiliense</name>
    <dbReference type="NCBI Taxonomy" id="47480"/>
    <lineage>
        <taxon>Bacteria</taxon>
        <taxon>Bacillati</taxon>
        <taxon>Actinomycetota</taxon>
        <taxon>Actinomycetes</taxon>
        <taxon>Streptosporangiales</taxon>
        <taxon>Streptosporangiaceae</taxon>
        <taxon>Streptosporangium</taxon>
    </lineage>
</organism>
<dbReference type="InterPro" id="IPR012467">
    <property type="entry name" value="DUF1684"/>
</dbReference>
<protein>
    <submittedName>
        <fullName evidence="1">Uncharacterized protein (DUF1684 family)</fullName>
    </submittedName>
</protein>
<sequence>MIFTDEANGDQTPEIGRRLVLPLLEPGSTLTVDFNQAALSCHHLNPEVFVCPLAPPGNHLPMRIEVGERALIHNTTDRS</sequence>
<name>A0ABT9RMG2_9ACTN</name>
<proteinExistence type="predicted"/>
<comment type="caution">
    <text evidence="1">The sequence shown here is derived from an EMBL/GenBank/DDBJ whole genome shotgun (WGS) entry which is preliminary data.</text>
</comment>
<evidence type="ECO:0000313" key="2">
    <source>
        <dbReference type="Proteomes" id="UP001230426"/>
    </source>
</evidence>
<dbReference type="Proteomes" id="UP001230426">
    <property type="component" value="Unassembled WGS sequence"/>
</dbReference>